<dbReference type="Proteomes" id="UP000189933">
    <property type="component" value="Unassembled WGS sequence"/>
</dbReference>
<dbReference type="NCBIfam" id="TIGR00639">
    <property type="entry name" value="PurN"/>
    <property type="match status" value="1"/>
</dbReference>
<feature type="domain" description="Formyl transferase N-terminal" evidence="7">
    <location>
        <begin position="3"/>
        <end position="182"/>
    </location>
</feature>
<organism evidence="8 9">
    <name type="scientific">Carboxydocella sporoproducens DSM 16521</name>
    <dbReference type="NCBI Taxonomy" id="1121270"/>
    <lineage>
        <taxon>Bacteria</taxon>
        <taxon>Bacillati</taxon>
        <taxon>Bacillota</taxon>
        <taxon>Clostridia</taxon>
        <taxon>Eubacteriales</taxon>
        <taxon>Clostridiales Family XVI. Incertae Sedis</taxon>
        <taxon>Carboxydocella</taxon>
    </lineage>
</organism>
<feature type="active site" description="Proton donor" evidence="6">
    <location>
        <position position="109"/>
    </location>
</feature>
<dbReference type="InterPro" id="IPR002376">
    <property type="entry name" value="Formyl_transf_N"/>
</dbReference>
<dbReference type="PANTHER" id="PTHR43369:SF2">
    <property type="entry name" value="PHOSPHORIBOSYLGLYCINAMIDE FORMYLTRANSFERASE"/>
    <property type="match status" value="1"/>
</dbReference>
<keyword evidence="2 6" id="KW-0808">Transferase</keyword>
<reference evidence="9" key="1">
    <citation type="submission" date="2017-02" db="EMBL/GenBank/DDBJ databases">
        <authorList>
            <person name="Varghese N."/>
            <person name="Submissions S."/>
        </authorList>
    </citation>
    <scope>NUCLEOTIDE SEQUENCE [LARGE SCALE GENOMIC DNA]</scope>
    <source>
        <strain evidence="9">DSM 16521</strain>
    </source>
</reference>
<evidence type="ECO:0000256" key="5">
    <source>
        <dbReference type="ARBA" id="ARBA00047664"/>
    </source>
</evidence>
<evidence type="ECO:0000256" key="3">
    <source>
        <dbReference type="ARBA" id="ARBA00022755"/>
    </source>
</evidence>
<comment type="similarity">
    <text evidence="4 6">Belongs to the GART family.</text>
</comment>
<dbReference type="GO" id="GO:0005737">
    <property type="term" value="C:cytoplasm"/>
    <property type="evidence" value="ECO:0007669"/>
    <property type="project" value="TreeGrafter"/>
</dbReference>
<feature type="binding site" evidence="6">
    <location>
        <position position="65"/>
    </location>
    <ligand>
        <name>(6R)-10-formyltetrahydrofolate</name>
        <dbReference type="ChEBI" id="CHEBI:195366"/>
    </ligand>
</feature>
<dbReference type="Gene3D" id="3.40.50.170">
    <property type="entry name" value="Formyl transferase, N-terminal domain"/>
    <property type="match status" value="1"/>
</dbReference>
<evidence type="ECO:0000256" key="2">
    <source>
        <dbReference type="ARBA" id="ARBA00022679"/>
    </source>
</evidence>
<feature type="site" description="Raises pKa of active site His" evidence="6">
    <location>
        <position position="145"/>
    </location>
</feature>
<comment type="function">
    <text evidence="6">Catalyzes the transfer of a formyl group from 10-formyltetrahydrofolate to 5-phospho-ribosyl-glycinamide (GAR), producing 5-phospho-ribosyl-N-formylglycinamide (FGAR) and tetrahydrofolate.</text>
</comment>
<comment type="pathway">
    <text evidence="1 6">Purine metabolism; IMP biosynthesis via de novo pathway; N(2)-formyl-N(1)-(5-phospho-D-ribosyl)glycinamide from N(1)-(5-phospho-D-ribosyl)glycinamide (10-formyl THF route): step 1/1.</text>
</comment>
<evidence type="ECO:0000259" key="7">
    <source>
        <dbReference type="Pfam" id="PF00551"/>
    </source>
</evidence>
<keyword evidence="9" id="KW-1185">Reference proteome</keyword>
<dbReference type="CDD" id="cd08645">
    <property type="entry name" value="FMT_core_GART"/>
    <property type="match status" value="1"/>
</dbReference>
<dbReference type="PANTHER" id="PTHR43369">
    <property type="entry name" value="PHOSPHORIBOSYLGLYCINAMIDE FORMYLTRANSFERASE"/>
    <property type="match status" value="1"/>
</dbReference>
<gene>
    <name evidence="6" type="primary">purN</name>
    <name evidence="8" type="ORF">SAMN02745885_01603</name>
</gene>
<dbReference type="Pfam" id="PF00551">
    <property type="entry name" value="Formyl_trans_N"/>
    <property type="match status" value="1"/>
</dbReference>
<name>A0A1T4QAE5_9FIRM</name>
<dbReference type="EMBL" id="FUXM01000017">
    <property type="protein sequence ID" value="SKA00654.1"/>
    <property type="molecule type" value="Genomic_DNA"/>
</dbReference>
<evidence type="ECO:0000256" key="4">
    <source>
        <dbReference type="ARBA" id="ARBA00038440"/>
    </source>
</evidence>
<dbReference type="EC" id="2.1.2.2" evidence="6"/>
<dbReference type="UniPathway" id="UPA00074">
    <property type="reaction ID" value="UER00126"/>
</dbReference>
<dbReference type="GO" id="GO:0006189">
    <property type="term" value="P:'de novo' IMP biosynthetic process"/>
    <property type="evidence" value="ECO:0007669"/>
    <property type="project" value="UniProtKB-UniRule"/>
</dbReference>
<evidence type="ECO:0000313" key="9">
    <source>
        <dbReference type="Proteomes" id="UP000189933"/>
    </source>
</evidence>
<protein>
    <recommendedName>
        <fullName evidence="6">Phosphoribosylglycinamide formyltransferase</fullName>
        <ecNumber evidence="6">2.1.2.2</ecNumber>
    </recommendedName>
    <alternativeName>
        <fullName evidence="6">5'-phosphoribosylglycinamide transformylase</fullName>
    </alternativeName>
    <alternativeName>
        <fullName evidence="6">GAR transformylase</fullName>
        <shortName evidence="6">GART</shortName>
    </alternativeName>
</protein>
<keyword evidence="3 6" id="KW-0658">Purine biosynthesis</keyword>
<dbReference type="HAMAP" id="MF_01930">
    <property type="entry name" value="PurN"/>
    <property type="match status" value="1"/>
</dbReference>
<dbReference type="InterPro" id="IPR001555">
    <property type="entry name" value="GART_AS"/>
</dbReference>
<dbReference type="OrthoDB" id="9806170at2"/>
<feature type="binding site" evidence="6">
    <location>
        <begin position="12"/>
        <end position="14"/>
    </location>
    <ligand>
        <name>N(1)-(5-phospho-beta-D-ribosyl)glycinamide</name>
        <dbReference type="ChEBI" id="CHEBI:143788"/>
    </ligand>
</feature>
<dbReference type="AlphaFoldDB" id="A0A1T4QAE5"/>
<dbReference type="SUPFAM" id="SSF53328">
    <property type="entry name" value="Formyltransferase"/>
    <property type="match status" value="1"/>
</dbReference>
<dbReference type="GO" id="GO:0004644">
    <property type="term" value="F:phosphoribosylglycinamide formyltransferase activity"/>
    <property type="evidence" value="ECO:0007669"/>
    <property type="project" value="UniProtKB-UniRule"/>
</dbReference>
<dbReference type="FunFam" id="3.40.50.170:FF:000007">
    <property type="entry name" value="Phosphoribosylglycinamide formyltransferase"/>
    <property type="match status" value="1"/>
</dbReference>
<feature type="binding site" evidence="6">
    <location>
        <position position="107"/>
    </location>
    <ligand>
        <name>(6R)-10-formyltetrahydrofolate</name>
        <dbReference type="ChEBI" id="CHEBI:195366"/>
    </ligand>
</feature>
<dbReference type="InterPro" id="IPR036477">
    <property type="entry name" value="Formyl_transf_N_sf"/>
</dbReference>
<comment type="catalytic activity">
    <reaction evidence="5 6">
        <text>N(1)-(5-phospho-beta-D-ribosyl)glycinamide + (6R)-10-formyltetrahydrofolate = N(2)-formyl-N(1)-(5-phospho-beta-D-ribosyl)glycinamide + (6S)-5,6,7,8-tetrahydrofolate + H(+)</text>
        <dbReference type="Rhea" id="RHEA:15053"/>
        <dbReference type="ChEBI" id="CHEBI:15378"/>
        <dbReference type="ChEBI" id="CHEBI:57453"/>
        <dbReference type="ChEBI" id="CHEBI:143788"/>
        <dbReference type="ChEBI" id="CHEBI:147286"/>
        <dbReference type="ChEBI" id="CHEBI:195366"/>
        <dbReference type="EC" id="2.1.2.2"/>
    </reaction>
</comment>
<accession>A0A1T4QAE5</accession>
<evidence type="ECO:0000256" key="6">
    <source>
        <dbReference type="HAMAP-Rule" id="MF_01930"/>
    </source>
</evidence>
<evidence type="ECO:0000313" key="8">
    <source>
        <dbReference type="EMBL" id="SKA00654.1"/>
    </source>
</evidence>
<sequence length="208" mass="22479">MLKLGVLVSGRGSNLQALLDARARGELKAEVAVVISDKAGALALERARAAGVPAYHVDPRAYPDKAAYEQEICRLLKENGVELVVLAGYLRLVGPVLLAAYPERIINIHPSLLPAFPGLEAQRQAWEYGVKISGCTVHFVDEGLDSGPIILQAAVPVEEGDTAAELAARILAEEHKLLPRTVNLIAEGRVKIVGRRVQIEPQDRKEAF</sequence>
<dbReference type="PROSITE" id="PS00373">
    <property type="entry name" value="GART"/>
    <property type="match status" value="1"/>
</dbReference>
<evidence type="ECO:0000256" key="1">
    <source>
        <dbReference type="ARBA" id="ARBA00005054"/>
    </source>
</evidence>
<dbReference type="RefSeq" id="WP_078665659.1">
    <property type="nucleotide sequence ID" value="NZ_FUXM01000017.1"/>
</dbReference>
<proteinExistence type="inferred from homology"/>
<feature type="binding site" evidence="6">
    <location>
        <begin position="90"/>
        <end position="93"/>
    </location>
    <ligand>
        <name>(6R)-10-formyltetrahydrofolate</name>
        <dbReference type="ChEBI" id="CHEBI:195366"/>
    </ligand>
</feature>
<dbReference type="InterPro" id="IPR004607">
    <property type="entry name" value="GART"/>
</dbReference>